<accession>R7Q3S2</accession>
<reference evidence="2" key="1">
    <citation type="journal article" date="2013" name="Proc. Natl. Acad. Sci. U.S.A.">
        <title>Genome structure and metabolic features in the red seaweed Chondrus crispus shed light on evolution of the Archaeplastida.</title>
        <authorList>
            <person name="Collen J."/>
            <person name="Porcel B."/>
            <person name="Carre W."/>
            <person name="Ball S.G."/>
            <person name="Chaparro C."/>
            <person name="Tonon T."/>
            <person name="Barbeyron T."/>
            <person name="Michel G."/>
            <person name="Noel B."/>
            <person name="Valentin K."/>
            <person name="Elias M."/>
            <person name="Artiguenave F."/>
            <person name="Arun A."/>
            <person name="Aury J.M."/>
            <person name="Barbosa-Neto J.F."/>
            <person name="Bothwell J.H."/>
            <person name="Bouget F.Y."/>
            <person name="Brillet L."/>
            <person name="Cabello-Hurtado F."/>
            <person name="Capella-Gutierrez S."/>
            <person name="Charrier B."/>
            <person name="Cladiere L."/>
            <person name="Cock J.M."/>
            <person name="Coelho S.M."/>
            <person name="Colleoni C."/>
            <person name="Czjzek M."/>
            <person name="Da Silva C."/>
            <person name="Delage L."/>
            <person name="Denoeud F."/>
            <person name="Deschamps P."/>
            <person name="Dittami S.M."/>
            <person name="Gabaldon T."/>
            <person name="Gachon C.M."/>
            <person name="Groisillier A."/>
            <person name="Herve C."/>
            <person name="Jabbari K."/>
            <person name="Katinka M."/>
            <person name="Kloareg B."/>
            <person name="Kowalczyk N."/>
            <person name="Labadie K."/>
            <person name="Leblanc C."/>
            <person name="Lopez P.J."/>
            <person name="McLachlan D.H."/>
            <person name="Meslet-Cladiere L."/>
            <person name="Moustafa A."/>
            <person name="Nehr Z."/>
            <person name="Nyvall Collen P."/>
            <person name="Panaud O."/>
            <person name="Partensky F."/>
            <person name="Poulain J."/>
            <person name="Rensing S.A."/>
            <person name="Rousvoal S."/>
            <person name="Samson G."/>
            <person name="Symeonidi A."/>
            <person name="Weissenbach J."/>
            <person name="Zambounis A."/>
            <person name="Wincker P."/>
            <person name="Boyen C."/>
        </authorList>
    </citation>
    <scope>NUCLEOTIDE SEQUENCE [LARGE SCALE GENOMIC DNA]</scope>
    <source>
        <strain evidence="2">cv. Stackhouse</strain>
    </source>
</reference>
<name>R7Q3S2_CHOCR</name>
<dbReference type="Gramene" id="CDF32679">
    <property type="protein sequence ID" value="CDF32679"/>
    <property type="gene ID" value="CHC_T00001554001"/>
</dbReference>
<dbReference type="KEGG" id="ccp:CHC_T00001554001"/>
<evidence type="ECO:0000313" key="2">
    <source>
        <dbReference type="Proteomes" id="UP000012073"/>
    </source>
</evidence>
<organism evidence="1 2">
    <name type="scientific">Chondrus crispus</name>
    <name type="common">Carrageen Irish moss</name>
    <name type="synonym">Polymorpha crispa</name>
    <dbReference type="NCBI Taxonomy" id="2769"/>
    <lineage>
        <taxon>Eukaryota</taxon>
        <taxon>Rhodophyta</taxon>
        <taxon>Florideophyceae</taxon>
        <taxon>Rhodymeniophycidae</taxon>
        <taxon>Gigartinales</taxon>
        <taxon>Gigartinaceae</taxon>
        <taxon>Chondrus</taxon>
    </lineage>
</organism>
<dbReference type="GeneID" id="17320167"/>
<dbReference type="RefSeq" id="XP_005712450.1">
    <property type="nucleotide sequence ID" value="XM_005712393.1"/>
</dbReference>
<sequence length="104" mass="11560">MSCREVYFLIAVGIPFGFQHEHVSLGSGLSKLFALSMPFDIHPSVFSQNIQTLGAGRHFFSSRNTHTLGKGVDCDKSRPSNTSQPFDLLSISVKYYGKKRCSNM</sequence>
<evidence type="ECO:0000313" key="1">
    <source>
        <dbReference type="EMBL" id="CDF32679.1"/>
    </source>
</evidence>
<dbReference type="AlphaFoldDB" id="R7Q3S2"/>
<proteinExistence type="predicted"/>
<protein>
    <submittedName>
        <fullName evidence="1">Uncharacterized protein</fullName>
    </submittedName>
</protein>
<dbReference type="EMBL" id="HG001539">
    <property type="protein sequence ID" value="CDF32679.1"/>
    <property type="molecule type" value="Genomic_DNA"/>
</dbReference>
<gene>
    <name evidence="1" type="ORF">CHC_T00001554001</name>
</gene>
<keyword evidence="2" id="KW-1185">Reference proteome</keyword>
<dbReference type="Proteomes" id="UP000012073">
    <property type="component" value="Unassembled WGS sequence"/>
</dbReference>